<comment type="caution">
    <text evidence="2">The sequence shown here is derived from an EMBL/GenBank/DDBJ whole genome shotgun (WGS) entry which is preliminary data.</text>
</comment>
<gene>
    <name evidence="2" type="ORF">L2716_02990</name>
</gene>
<evidence type="ECO:0000313" key="2">
    <source>
        <dbReference type="EMBL" id="MCF6136680.1"/>
    </source>
</evidence>
<protein>
    <submittedName>
        <fullName evidence="2">Uncharacterized protein</fullName>
    </submittedName>
</protein>
<evidence type="ECO:0000256" key="1">
    <source>
        <dbReference type="SAM" id="Phobius"/>
    </source>
</evidence>
<name>A0ABS9GYB0_9BACL</name>
<accession>A0ABS9GYB0</accession>
<dbReference type="EMBL" id="JAKIJS010000001">
    <property type="protein sequence ID" value="MCF6136680.1"/>
    <property type="molecule type" value="Genomic_DNA"/>
</dbReference>
<dbReference type="RefSeq" id="WP_236331646.1">
    <property type="nucleotide sequence ID" value="NZ_JAKIJS010000001.1"/>
</dbReference>
<evidence type="ECO:0000313" key="3">
    <source>
        <dbReference type="Proteomes" id="UP001649381"/>
    </source>
</evidence>
<reference evidence="2 3" key="1">
    <citation type="submission" date="2022-01" db="EMBL/GenBank/DDBJ databases">
        <title>Alkalihalobacillus sp. EGI L200015, a novel bacterium isolated from a salt lake sediment.</title>
        <authorList>
            <person name="Gao L."/>
            <person name="Fang B.-Z."/>
            <person name="Li W.-J."/>
        </authorList>
    </citation>
    <scope>NUCLEOTIDE SEQUENCE [LARGE SCALE GENOMIC DNA]</scope>
    <source>
        <strain evidence="2 3">KCTC 12718</strain>
    </source>
</reference>
<keyword evidence="1" id="KW-0472">Membrane</keyword>
<keyword evidence="1" id="KW-0812">Transmembrane</keyword>
<sequence>MYRFFCKYGLWILFIVVGSGVISNFFYYRPYSKTDIVALIFGVIGLAGLLYLAIHQNNRNKA</sequence>
<feature type="transmembrane region" description="Helical" evidence="1">
    <location>
        <begin position="9"/>
        <end position="30"/>
    </location>
</feature>
<keyword evidence="3" id="KW-1185">Reference proteome</keyword>
<feature type="transmembrane region" description="Helical" evidence="1">
    <location>
        <begin position="36"/>
        <end position="54"/>
    </location>
</feature>
<organism evidence="2 3">
    <name type="scientific">Pseudalkalibacillus berkeleyi</name>
    <dbReference type="NCBI Taxonomy" id="1069813"/>
    <lineage>
        <taxon>Bacteria</taxon>
        <taxon>Bacillati</taxon>
        <taxon>Bacillota</taxon>
        <taxon>Bacilli</taxon>
        <taxon>Bacillales</taxon>
        <taxon>Fictibacillaceae</taxon>
        <taxon>Pseudalkalibacillus</taxon>
    </lineage>
</organism>
<keyword evidence="1" id="KW-1133">Transmembrane helix</keyword>
<dbReference type="Proteomes" id="UP001649381">
    <property type="component" value="Unassembled WGS sequence"/>
</dbReference>
<proteinExistence type="predicted"/>